<feature type="transmembrane region" description="Helical" evidence="1">
    <location>
        <begin position="59"/>
        <end position="76"/>
    </location>
</feature>
<feature type="transmembrane region" description="Helical" evidence="1">
    <location>
        <begin position="21"/>
        <end position="39"/>
    </location>
</feature>
<dbReference type="AlphaFoldDB" id="A0A0E3WUF6"/>
<gene>
    <name evidence="2" type="ORF">MSHOH_1432</name>
</gene>
<protein>
    <submittedName>
        <fullName evidence="2">Uncharacterized protein</fullName>
    </submittedName>
</protein>
<dbReference type="EMBL" id="CP009516">
    <property type="protein sequence ID" value="AKB77915.1"/>
    <property type="molecule type" value="Genomic_DNA"/>
</dbReference>
<evidence type="ECO:0000256" key="1">
    <source>
        <dbReference type="SAM" id="Phobius"/>
    </source>
</evidence>
<sequence length="368" mass="42933">MREELNLLRDELKALKDCQTRYIGIAVASVGAIFSYLFGNFGDVTPFDPFIQTNIGVNSVYLIPLVIILPISCIFFNKAVTVTRIVGYYQLLEDFNLGINEGKYIGWENSLKRYREYGRDREKLIKQHIGRIKLWEELALVNKIEYFFRIFGFNMEPLHELTFTDNTKYTINNTNYSKALSDFGKPQTYWELVYGTFFAMCALCFILATGPVIIFGIRYLIENISQQTIEYSFLLDLTMESVQKNRFSFLLIWIFLAVSICLFRYNLKTLYQLERGFHSYYANYIFWKAILIDQISEHDVDKLKNSSVSEEKINVSKGYIYDLNNPSKSLKKKNVSLKLILKSIPKSQKRMIIFFIIYIGVMTIIVGV</sequence>
<keyword evidence="3" id="KW-1185">Reference proteome</keyword>
<keyword evidence="1" id="KW-0812">Transmembrane</keyword>
<keyword evidence="1" id="KW-1133">Transmembrane helix</keyword>
<reference evidence="2 3" key="1">
    <citation type="submission" date="2014-07" db="EMBL/GenBank/DDBJ databases">
        <title>Methanogenic archaea and the global carbon cycle.</title>
        <authorList>
            <person name="Henriksen J.R."/>
            <person name="Luke J."/>
            <person name="Reinhart S."/>
            <person name="Benedict M.N."/>
            <person name="Youngblut N.D."/>
            <person name="Metcalf M.E."/>
            <person name="Whitaker R.J."/>
            <person name="Metcalf W.W."/>
        </authorList>
    </citation>
    <scope>NUCLEOTIDE SEQUENCE [LARGE SCALE GENOMIC DNA]</scope>
    <source>
        <strain evidence="2 3">HB-1</strain>
    </source>
</reference>
<feature type="transmembrane region" description="Helical" evidence="1">
    <location>
        <begin position="247"/>
        <end position="267"/>
    </location>
</feature>
<feature type="transmembrane region" description="Helical" evidence="1">
    <location>
        <begin position="351"/>
        <end position="367"/>
    </location>
</feature>
<evidence type="ECO:0000313" key="2">
    <source>
        <dbReference type="EMBL" id="AKB77915.1"/>
    </source>
</evidence>
<keyword evidence="1" id="KW-0472">Membrane</keyword>
<evidence type="ECO:0000313" key="3">
    <source>
        <dbReference type="Proteomes" id="UP000033101"/>
    </source>
</evidence>
<dbReference type="PATRIC" id="fig|1434110.4.peg.1781"/>
<dbReference type="KEGG" id="mhor:MSHOH_1432"/>
<proteinExistence type="predicted"/>
<dbReference type="HOGENOM" id="CLU_751452_0_0_2"/>
<name>A0A0E3WUF6_9EURY</name>
<dbReference type="Proteomes" id="UP000033101">
    <property type="component" value="Chromosome"/>
</dbReference>
<organism evidence="2 3">
    <name type="scientific">Methanosarcina horonobensis HB-1 = JCM 15518</name>
    <dbReference type="NCBI Taxonomy" id="1434110"/>
    <lineage>
        <taxon>Archaea</taxon>
        <taxon>Methanobacteriati</taxon>
        <taxon>Methanobacteriota</taxon>
        <taxon>Stenosarchaea group</taxon>
        <taxon>Methanomicrobia</taxon>
        <taxon>Methanosarcinales</taxon>
        <taxon>Methanosarcinaceae</taxon>
        <taxon>Methanosarcina</taxon>
    </lineage>
</organism>
<accession>A0A0E3WUF6</accession>
<feature type="transmembrane region" description="Helical" evidence="1">
    <location>
        <begin position="192"/>
        <end position="221"/>
    </location>
</feature>